<name>A0ABX7I505_9BACT</name>
<keyword evidence="10" id="KW-1185">Reference proteome</keyword>
<evidence type="ECO:0000256" key="6">
    <source>
        <dbReference type="ARBA" id="ARBA00022989"/>
    </source>
</evidence>
<feature type="transmembrane region" description="Helical" evidence="8">
    <location>
        <begin position="162"/>
        <end position="181"/>
    </location>
</feature>
<evidence type="ECO:0000313" key="10">
    <source>
        <dbReference type="Proteomes" id="UP000612680"/>
    </source>
</evidence>
<accession>A0ABX7I505</accession>
<feature type="transmembrane region" description="Helical" evidence="8">
    <location>
        <begin position="241"/>
        <end position="259"/>
    </location>
</feature>
<dbReference type="InterPro" id="IPR002781">
    <property type="entry name" value="TM_pro_TauE-like"/>
</dbReference>
<keyword evidence="4 8" id="KW-1003">Cell membrane</keyword>
<evidence type="ECO:0000256" key="2">
    <source>
        <dbReference type="ARBA" id="ARBA00009142"/>
    </source>
</evidence>
<evidence type="ECO:0000256" key="4">
    <source>
        <dbReference type="ARBA" id="ARBA00022475"/>
    </source>
</evidence>
<evidence type="ECO:0000256" key="7">
    <source>
        <dbReference type="ARBA" id="ARBA00023136"/>
    </source>
</evidence>
<evidence type="ECO:0000256" key="1">
    <source>
        <dbReference type="ARBA" id="ARBA00004651"/>
    </source>
</evidence>
<dbReference type="Pfam" id="PF01925">
    <property type="entry name" value="TauE"/>
    <property type="match status" value="1"/>
</dbReference>
<sequence>MDLSSFGTDYSFALLIALSSLAFVAGFIDAVVGGGGLIQIPALLIAFPDKTVATLFGTNKIAAISGTSVAAYQYSNRIRFDYRLLAVVSLAAFTASFLGARVVSMVRADVLRPVILIILIVMLIYVYTNKNLGAAQTRVLPFAKQLLIGSLIGLVVGFYDGFFGPGTGSFLILGFVVLLRFDFLTASGYAKLINCVTNISALLVFIRNGNYLLGIGLMMAVFNIAGNVIGSRMALREGNGFVRKIFLIVVSLMILRYGYDVLGEI</sequence>
<keyword evidence="7 8" id="KW-0472">Membrane</keyword>
<comment type="subcellular location">
    <subcellularLocation>
        <location evidence="1 8">Cell membrane</location>
        <topology evidence="1 8">Multi-pass membrane protein</topology>
    </subcellularLocation>
</comment>
<gene>
    <name evidence="9" type="ORF">HWI92_07660</name>
</gene>
<feature type="transmembrane region" description="Helical" evidence="8">
    <location>
        <begin position="110"/>
        <end position="127"/>
    </location>
</feature>
<keyword evidence="6 8" id="KW-1133">Transmembrane helix</keyword>
<feature type="transmembrane region" description="Helical" evidence="8">
    <location>
        <begin position="212"/>
        <end position="229"/>
    </location>
</feature>
<dbReference type="Proteomes" id="UP000612680">
    <property type="component" value="Chromosome"/>
</dbReference>
<feature type="transmembrane region" description="Helical" evidence="8">
    <location>
        <begin position="139"/>
        <end position="156"/>
    </location>
</feature>
<feature type="transmembrane region" description="Helical" evidence="8">
    <location>
        <begin position="84"/>
        <end position="104"/>
    </location>
</feature>
<dbReference type="PANTHER" id="PTHR30269">
    <property type="entry name" value="TRANSMEMBRANE PROTEIN YFCA"/>
    <property type="match status" value="1"/>
</dbReference>
<evidence type="ECO:0000256" key="8">
    <source>
        <dbReference type="RuleBase" id="RU363041"/>
    </source>
</evidence>
<evidence type="ECO:0000256" key="5">
    <source>
        <dbReference type="ARBA" id="ARBA00022692"/>
    </source>
</evidence>
<dbReference type="InterPro" id="IPR052017">
    <property type="entry name" value="TSUP"/>
</dbReference>
<dbReference type="PANTHER" id="PTHR30269:SF0">
    <property type="entry name" value="MEMBRANE TRANSPORTER PROTEIN YFCA-RELATED"/>
    <property type="match status" value="1"/>
</dbReference>
<evidence type="ECO:0000313" key="9">
    <source>
        <dbReference type="EMBL" id="QRR00793.1"/>
    </source>
</evidence>
<dbReference type="RefSeq" id="WP_204662366.1">
    <property type="nucleotide sequence ID" value="NZ_CP056775.1"/>
</dbReference>
<dbReference type="EMBL" id="CP056775">
    <property type="protein sequence ID" value="QRR00793.1"/>
    <property type="molecule type" value="Genomic_DNA"/>
</dbReference>
<protein>
    <recommendedName>
        <fullName evidence="8">Probable membrane transporter protein</fullName>
    </recommendedName>
</protein>
<proteinExistence type="inferred from homology"/>
<keyword evidence="5 8" id="KW-0812">Transmembrane</keyword>
<evidence type="ECO:0000256" key="3">
    <source>
        <dbReference type="ARBA" id="ARBA00022448"/>
    </source>
</evidence>
<organism evidence="9 10">
    <name type="scientific">Dyadobacter sandarakinus</name>
    <dbReference type="NCBI Taxonomy" id="2747268"/>
    <lineage>
        <taxon>Bacteria</taxon>
        <taxon>Pseudomonadati</taxon>
        <taxon>Bacteroidota</taxon>
        <taxon>Cytophagia</taxon>
        <taxon>Cytophagales</taxon>
        <taxon>Spirosomataceae</taxon>
        <taxon>Dyadobacter</taxon>
    </lineage>
</organism>
<reference evidence="9 10" key="1">
    <citation type="submission" date="2020-06" db="EMBL/GenBank/DDBJ databases">
        <title>Dyadobacter sandarakinus sp. nov., isolated from the soil of the Arctic Yellow River Station.</title>
        <authorList>
            <person name="Zhang Y."/>
            <person name="Peng F."/>
        </authorList>
    </citation>
    <scope>NUCLEOTIDE SEQUENCE [LARGE SCALE GENOMIC DNA]</scope>
    <source>
        <strain evidence="9 10">Q3-56</strain>
    </source>
</reference>
<feature type="transmembrane region" description="Helical" evidence="8">
    <location>
        <begin position="12"/>
        <end position="32"/>
    </location>
</feature>
<keyword evidence="3" id="KW-0813">Transport</keyword>
<comment type="similarity">
    <text evidence="2 8">Belongs to the 4-toluene sulfonate uptake permease (TSUP) (TC 2.A.102) family.</text>
</comment>